<comment type="caution">
    <text evidence="1">The sequence shown here is derived from an EMBL/GenBank/DDBJ whole genome shotgun (WGS) entry which is preliminary data.</text>
</comment>
<reference evidence="1" key="1">
    <citation type="submission" date="2021-02" db="EMBL/GenBank/DDBJ databases">
        <authorList>
            <consortium name="DOE Joint Genome Institute"/>
            <person name="Ahrendt S."/>
            <person name="Looney B.P."/>
            <person name="Miyauchi S."/>
            <person name="Morin E."/>
            <person name="Drula E."/>
            <person name="Courty P.E."/>
            <person name="Chicoki N."/>
            <person name="Fauchery L."/>
            <person name="Kohler A."/>
            <person name="Kuo A."/>
            <person name="Labutti K."/>
            <person name="Pangilinan J."/>
            <person name="Lipzen A."/>
            <person name="Riley R."/>
            <person name="Andreopoulos W."/>
            <person name="He G."/>
            <person name="Johnson J."/>
            <person name="Barry K.W."/>
            <person name="Grigoriev I.V."/>
            <person name="Nagy L."/>
            <person name="Hibbett D."/>
            <person name="Henrissat B."/>
            <person name="Matheny P.B."/>
            <person name="Labbe J."/>
            <person name="Martin F."/>
        </authorList>
    </citation>
    <scope>NUCLEOTIDE SEQUENCE</scope>
    <source>
        <strain evidence="1">EC-137</strain>
    </source>
</reference>
<accession>A0ACB8Q5T0</accession>
<reference evidence="1" key="2">
    <citation type="journal article" date="2022" name="New Phytol.">
        <title>Evolutionary transition to the ectomycorrhizal habit in the genomes of a hyperdiverse lineage of mushroom-forming fungi.</title>
        <authorList>
            <person name="Looney B."/>
            <person name="Miyauchi S."/>
            <person name="Morin E."/>
            <person name="Drula E."/>
            <person name="Courty P.E."/>
            <person name="Kohler A."/>
            <person name="Kuo A."/>
            <person name="LaButti K."/>
            <person name="Pangilinan J."/>
            <person name="Lipzen A."/>
            <person name="Riley R."/>
            <person name="Andreopoulos W."/>
            <person name="He G."/>
            <person name="Johnson J."/>
            <person name="Nolan M."/>
            <person name="Tritt A."/>
            <person name="Barry K.W."/>
            <person name="Grigoriev I.V."/>
            <person name="Nagy L.G."/>
            <person name="Hibbett D."/>
            <person name="Henrissat B."/>
            <person name="Matheny P.B."/>
            <person name="Labbe J."/>
            <person name="Martin F.M."/>
        </authorList>
    </citation>
    <scope>NUCLEOTIDE SEQUENCE</scope>
    <source>
        <strain evidence="1">EC-137</strain>
    </source>
</reference>
<proteinExistence type="predicted"/>
<name>A0ACB8Q5T0_9AGAM</name>
<evidence type="ECO:0000313" key="2">
    <source>
        <dbReference type="Proteomes" id="UP000814128"/>
    </source>
</evidence>
<organism evidence="1 2">
    <name type="scientific">Vararia minispora EC-137</name>
    <dbReference type="NCBI Taxonomy" id="1314806"/>
    <lineage>
        <taxon>Eukaryota</taxon>
        <taxon>Fungi</taxon>
        <taxon>Dikarya</taxon>
        <taxon>Basidiomycota</taxon>
        <taxon>Agaricomycotina</taxon>
        <taxon>Agaricomycetes</taxon>
        <taxon>Russulales</taxon>
        <taxon>Lachnocladiaceae</taxon>
        <taxon>Vararia</taxon>
    </lineage>
</organism>
<evidence type="ECO:0000313" key="1">
    <source>
        <dbReference type="EMBL" id="KAI0026987.1"/>
    </source>
</evidence>
<gene>
    <name evidence="1" type="ORF">K488DRAFT_74908</name>
</gene>
<sequence length="239" mass="25683">MPEMRSAARGPGRRLRHGRHAFCALRRRLEAANAGRDDEEHDAEADERTRLLPDDPVCDPVRSGVVQIYSGTSYSPQQRHVVDQERMKERLGVIVRAKEGKMVNLHAPLPFNLHNAVLARSASRVSAQPSLDDDEASQSTSSLSVPADAPDVEPDEPRAPLSVRLVRAAPALRGRSSTRRISPTTLAKRDDTGSASGSGSGSAADAREAESTPQAQPGPSTARALTIQPVGSFSRSWGD</sequence>
<keyword evidence="2" id="KW-1185">Reference proteome</keyword>
<dbReference type="Proteomes" id="UP000814128">
    <property type="component" value="Unassembled WGS sequence"/>
</dbReference>
<dbReference type="EMBL" id="MU274060">
    <property type="protein sequence ID" value="KAI0026987.1"/>
    <property type="molecule type" value="Genomic_DNA"/>
</dbReference>
<protein>
    <submittedName>
        <fullName evidence="1">Uncharacterized protein</fullName>
    </submittedName>
</protein>